<proteinExistence type="predicted"/>
<reference evidence="1" key="2">
    <citation type="journal article" date="2023" name="IMA Fungus">
        <title>Comparative genomic study of the Penicillium genus elucidates a diverse pangenome and 15 lateral gene transfer events.</title>
        <authorList>
            <person name="Petersen C."/>
            <person name="Sorensen T."/>
            <person name="Nielsen M.R."/>
            <person name="Sondergaard T.E."/>
            <person name="Sorensen J.L."/>
            <person name="Fitzpatrick D.A."/>
            <person name="Frisvad J.C."/>
            <person name="Nielsen K.L."/>
        </authorList>
    </citation>
    <scope>NUCLEOTIDE SEQUENCE</scope>
    <source>
        <strain evidence="1">IBT 15544</strain>
    </source>
</reference>
<organism evidence="1 2">
    <name type="scientific">Penicillium cinerascens</name>
    <dbReference type="NCBI Taxonomy" id="70096"/>
    <lineage>
        <taxon>Eukaryota</taxon>
        <taxon>Fungi</taxon>
        <taxon>Dikarya</taxon>
        <taxon>Ascomycota</taxon>
        <taxon>Pezizomycotina</taxon>
        <taxon>Eurotiomycetes</taxon>
        <taxon>Eurotiomycetidae</taxon>
        <taxon>Eurotiales</taxon>
        <taxon>Aspergillaceae</taxon>
        <taxon>Penicillium</taxon>
    </lineage>
</organism>
<gene>
    <name evidence="1" type="ORF">N7498_010865</name>
</gene>
<dbReference type="GeneID" id="83185222"/>
<dbReference type="EMBL" id="JAPQKR010000016">
    <property type="protein sequence ID" value="KAJ5191880.1"/>
    <property type="molecule type" value="Genomic_DNA"/>
</dbReference>
<accession>A0A9W9JBI2</accession>
<reference evidence="1" key="1">
    <citation type="submission" date="2022-12" db="EMBL/GenBank/DDBJ databases">
        <authorList>
            <person name="Petersen C."/>
        </authorList>
    </citation>
    <scope>NUCLEOTIDE SEQUENCE</scope>
    <source>
        <strain evidence="1">IBT 15544</strain>
    </source>
</reference>
<protein>
    <submittedName>
        <fullName evidence="1">Uncharacterized protein</fullName>
    </submittedName>
</protein>
<sequence length="136" mass="14294">MDAFRENRNIELETQNYDSGVLSMASSSPSLSAASAASAAFMGNTGSLIVVNPDPSISSTSPASSDSSASSIFSIPALVSLPSLFFVKHPQISLEHAMKMFSVLYLSPKECLAASLPLQVIVGGLRLQDVPLSQFI</sequence>
<dbReference type="AlphaFoldDB" id="A0A9W9JBI2"/>
<dbReference type="RefSeq" id="XP_058304820.1">
    <property type="nucleotide sequence ID" value="XM_058457921.1"/>
</dbReference>
<name>A0A9W9JBI2_9EURO</name>
<dbReference type="Proteomes" id="UP001150904">
    <property type="component" value="Unassembled WGS sequence"/>
</dbReference>
<evidence type="ECO:0000313" key="2">
    <source>
        <dbReference type="Proteomes" id="UP001150904"/>
    </source>
</evidence>
<keyword evidence="2" id="KW-1185">Reference proteome</keyword>
<comment type="caution">
    <text evidence="1">The sequence shown here is derived from an EMBL/GenBank/DDBJ whole genome shotgun (WGS) entry which is preliminary data.</text>
</comment>
<evidence type="ECO:0000313" key="1">
    <source>
        <dbReference type="EMBL" id="KAJ5191880.1"/>
    </source>
</evidence>